<protein>
    <submittedName>
        <fullName evidence="2">Unannotated protein</fullName>
    </submittedName>
</protein>
<feature type="region of interest" description="Disordered" evidence="1">
    <location>
        <begin position="1"/>
        <end position="26"/>
    </location>
</feature>
<sequence>MWSCSSGFGPGPSVTPGGPATKGFAGNNVRMKKNVEMPKSTASAHATSGSSRRCRYRIATAAINPPSTSTQSRIDPSSALQAAVTLKSAGVPRLPTCWMYFRLKSRVMSARSIITNASTAIPSTTHAYRRPVRAIRWECVRALVAMAMAPNTDAERPRTSAALPTSPFNDPSMGQAACGQVEDSAVSIRDLFLAAYSFECLTSTSFPRNVPPDSRPRTTTGMHS</sequence>
<gene>
    <name evidence="2" type="ORF">UFOPK2602_02435</name>
    <name evidence="3" type="ORF">UFOPK3417_02115</name>
</gene>
<accession>A0A6J6SCV1</accession>
<dbReference type="EMBL" id="CAFBLR010000309">
    <property type="protein sequence ID" value="CAB4886870.1"/>
    <property type="molecule type" value="Genomic_DNA"/>
</dbReference>
<evidence type="ECO:0000256" key="1">
    <source>
        <dbReference type="SAM" id="MobiDB-lite"/>
    </source>
</evidence>
<organism evidence="2">
    <name type="scientific">freshwater metagenome</name>
    <dbReference type="NCBI Taxonomy" id="449393"/>
    <lineage>
        <taxon>unclassified sequences</taxon>
        <taxon>metagenomes</taxon>
        <taxon>ecological metagenomes</taxon>
    </lineage>
</organism>
<reference evidence="2" key="1">
    <citation type="submission" date="2020-05" db="EMBL/GenBank/DDBJ databases">
        <authorList>
            <person name="Chiriac C."/>
            <person name="Salcher M."/>
            <person name="Ghai R."/>
            <person name="Kavagutti S V."/>
        </authorList>
    </citation>
    <scope>NUCLEOTIDE SEQUENCE</scope>
</reference>
<dbReference type="EMBL" id="CAEZXX010000263">
    <property type="protein sequence ID" value="CAB4732664.1"/>
    <property type="molecule type" value="Genomic_DNA"/>
</dbReference>
<feature type="region of interest" description="Disordered" evidence="1">
    <location>
        <begin position="151"/>
        <end position="176"/>
    </location>
</feature>
<dbReference type="AlphaFoldDB" id="A0A6J6SCV1"/>
<evidence type="ECO:0000313" key="3">
    <source>
        <dbReference type="EMBL" id="CAB4886870.1"/>
    </source>
</evidence>
<proteinExistence type="predicted"/>
<name>A0A6J6SCV1_9ZZZZ</name>
<evidence type="ECO:0000313" key="2">
    <source>
        <dbReference type="EMBL" id="CAB4732664.1"/>
    </source>
</evidence>